<keyword evidence="1" id="KW-0378">Hydrolase</keyword>
<keyword evidence="4" id="KW-1185">Reference proteome</keyword>
<dbReference type="Proteomes" id="UP000618591">
    <property type="component" value="Unassembled WGS sequence"/>
</dbReference>
<accession>A0ABQ1GYE7</accession>
<dbReference type="SUPFAM" id="SSF53474">
    <property type="entry name" value="alpha/beta-Hydrolases"/>
    <property type="match status" value="1"/>
</dbReference>
<dbReference type="Gene3D" id="3.40.50.1820">
    <property type="entry name" value="alpha/beta hydrolase"/>
    <property type="match status" value="1"/>
</dbReference>
<protein>
    <recommendedName>
        <fullName evidence="2">Alpha/beta hydrolase fold-3 domain-containing protein</fullName>
    </recommendedName>
</protein>
<gene>
    <name evidence="3" type="ORF">GCM10011395_22790</name>
</gene>
<dbReference type="PANTHER" id="PTHR48081">
    <property type="entry name" value="AB HYDROLASE SUPERFAMILY PROTEIN C4A8.06C"/>
    <property type="match status" value="1"/>
</dbReference>
<dbReference type="InterPro" id="IPR029058">
    <property type="entry name" value="AB_hydrolase_fold"/>
</dbReference>
<sequence length="218" mass="22750">MDSHDALCRELAQRSGTVVVAVDYRLAPETIFPGALEDCRAALAWLHDTAEALGVDASRLAICGDSAGGNLAIGTALWATKQGITLRHVGLIYPALDPGCNSASAHGLGNGFILTRAFMQWFWSAYLGESGDPLDPRVAVANADLAGLPPISLSTAEYDPLRDEGEAFARAARAAGVDVTARRYLGMIHGFVSMTAATPMAARAIADIAADIVHGFAA</sequence>
<organism evidence="3 4">
    <name type="scientific">Sphingomonas psychrolutea</name>
    <dbReference type="NCBI Taxonomy" id="1259676"/>
    <lineage>
        <taxon>Bacteria</taxon>
        <taxon>Pseudomonadati</taxon>
        <taxon>Pseudomonadota</taxon>
        <taxon>Alphaproteobacteria</taxon>
        <taxon>Sphingomonadales</taxon>
        <taxon>Sphingomonadaceae</taxon>
        <taxon>Sphingomonas</taxon>
    </lineage>
</organism>
<dbReference type="InterPro" id="IPR013094">
    <property type="entry name" value="AB_hydrolase_3"/>
</dbReference>
<reference evidence="4" key="1">
    <citation type="journal article" date="2019" name="Int. J. Syst. Evol. Microbiol.">
        <title>The Global Catalogue of Microorganisms (GCM) 10K type strain sequencing project: providing services to taxonomists for standard genome sequencing and annotation.</title>
        <authorList>
            <consortium name="The Broad Institute Genomics Platform"/>
            <consortium name="The Broad Institute Genome Sequencing Center for Infectious Disease"/>
            <person name="Wu L."/>
            <person name="Ma J."/>
        </authorList>
    </citation>
    <scope>NUCLEOTIDE SEQUENCE [LARGE SCALE GENOMIC DNA]</scope>
    <source>
        <strain evidence="4">CGMCC 1.10106</strain>
    </source>
</reference>
<proteinExistence type="predicted"/>
<evidence type="ECO:0000259" key="2">
    <source>
        <dbReference type="Pfam" id="PF07859"/>
    </source>
</evidence>
<dbReference type="Pfam" id="PF07859">
    <property type="entry name" value="Abhydrolase_3"/>
    <property type="match status" value="1"/>
</dbReference>
<dbReference type="InterPro" id="IPR050300">
    <property type="entry name" value="GDXG_lipolytic_enzyme"/>
</dbReference>
<evidence type="ECO:0000313" key="4">
    <source>
        <dbReference type="Proteomes" id="UP000618591"/>
    </source>
</evidence>
<dbReference type="PANTHER" id="PTHR48081:SF8">
    <property type="entry name" value="ALPHA_BETA HYDROLASE FOLD-3 DOMAIN-CONTAINING PROTEIN-RELATED"/>
    <property type="match status" value="1"/>
</dbReference>
<evidence type="ECO:0000313" key="3">
    <source>
        <dbReference type="EMBL" id="GGA51890.1"/>
    </source>
</evidence>
<name>A0ABQ1GYE7_9SPHN</name>
<feature type="domain" description="Alpha/beta hydrolase fold-3" evidence="2">
    <location>
        <begin position="2"/>
        <end position="192"/>
    </location>
</feature>
<dbReference type="EMBL" id="BMDW01000013">
    <property type="protein sequence ID" value="GGA51890.1"/>
    <property type="molecule type" value="Genomic_DNA"/>
</dbReference>
<evidence type="ECO:0000256" key="1">
    <source>
        <dbReference type="ARBA" id="ARBA00022801"/>
    </source>
</evidence>
<comment type="caution">
    <text evidence="3">The sequence shown here is derived from an EMBL/GenBank/DDBJ whole genome shotgun (WGS) entry which is preliminary data.</text>
</comment>